<dbReference type="Proteomes" id="UP000244523">
    <property type="component" value="Unassembled WGS sequence"/>
</dbReference>
<evidence type="ECO:0000313" key="2">
    <source>
        <dbReference type="Proteomes" id="UP000244523"/>
    </source>
</evidence>
<name>A0A2T6K1H5_9RHOB</name>
<gene>
    <name evidence="1" type="ORF">C8N45_1334</name>
</gene>
<protein>
    <submittedName>
        <fullName evidence="1">Uncharacterized protein</fullName>
    </submittedName>
</protein>
<dbReference type="EMBL" id="QBUD01000033">
    <property type="protein sequence ID" value="PUB08448.1"/>
    <property type="molecule type" value="Genomic_DNA"/>
</dbReference>
<reference evidence="1 2" key="1">
    <citation type="submission" date="2018-04" db="EMBL/GenBank/DDBJ databases">
        <title>Genomic Encyclopedia of Archaeal and Bacterial Type Strains, Phase II (KMG-II): from individual species to whole genera.</title>
        <authorList>
            <person name="Goeker M."/>
        </authorList>
    </citation>
    <scope>NUCLEOTIDE SEQUENCE [LARGE SCALE GENOMIC DNA]</scope>
    <source>
        <strain evidence="1 2">DSM 29955</strain>
    </source>
</reference>
<sequence>MMIAKVSRIRIAKSITVDKGAAAANMSTTSKAAVRGRQGKKYPEFFCYQSNDNTVFQHTNSTQSSTTSHILMKVNWKKGRADRV</sequence>
<organism evidence="1 2">
    <name type="scientific">Yoonia sediminilitoris</name>
    <dbReference type="NCBI Taxonomy" id="1286148"/>
    <lineage>
        <taxon>Bacteria</taxon>
        <taxon>Pseudomonadati</taxon>
        <taxon>Pseudomonadota</taxon>
        <taxon>Alphaproteobacteria</taxon>
        <taxon>Rhodobacterales</taxon>
        <taxon>Paracoccaceae</taxon>
        <taxon>Yoonia</taxon>
    </lineage>
</organism>
<comment type="caution">
    <text evidence="1">The sequence shown here is derived from an EMBL/GenBank/DDBJ whole genome shotgun (WGS) entry which is preliminary data.</text>
</comment>
<dbReference type="AlphaFoldDB" id="A0A2T6K1H5"/>
<proteinExistence type="predicted"/>
<evidence type="ECO:0000313" key="1">
    <source>
        <dbReference type="EMBL" id="PUB08448.1"/>
    </source>
</evidence>
<keyword evidence="2" id="KW-1185">Reference proteome</keyword>
<accession>A0A2T6K1H5</accession>